<dbReference type="EMBL" id="JASAOG010000059">
    <property type="protein sequence ID" value="KAK0056861.1"/>
    <property type="molecule type" value="Genomic_DNA"/>
</dbReference>
<dbReference type="Gene3D" id="2.60.120.620">
    <property type="entry name" value="q2cbj1_9rhob like domain"/>
    <property type="match status" value="1"/>
</dbReference>
<dbReference type="GO" id="GO:0005506">
    <property type="term" value="F:iron ion binding"/>
    <property type="evidence" value="ECO:0007669"/>
    <property type="project" value="InterPro"/>
</dbReference>
<dbReference type="EC" id="1.14.11.4" evidence="3"/>
<gene>
    <name evidence="15" type="ORF">Bpfe_013799</name>
</gene>
<evidence type="ECO:0000256" key="13">
    <source>
        <dbReference type="SAM" id="SignalP"/>
    </source>
</evidence>
<keyword evidence="7" id="KW-0847">Vitamin C</keyword>
<evidence type="ECO:0000313" key="15">
    <source>
        <dbReference type="EMBL" id="KAK0056861.1"/>
    </source>
</evidence>
<dbReference type="PANTHER" id="PTHR10730:SF45">
    <property type="entry name" value="PROCOLLAGEN-LYSINE,2-OXOGLUTARATE 5-DIOXYGENASE"/>
    <property type="match status" value="1"/>
</dbReference>
<dbReference type="PROSITE" id="PS51471">
    <property type="entry name" value="FE2OG_OXY"/>
    <property type="match status" value="1"/>
</dbReference>
<evidence type="ECO:0000313" key="16">
    <source>
        <dbReference type="Proteomes" id="UP001233172"/>
    </source>
</evidence>
<reference evidence="15" key="1">
    <citation type="journal article" date="2023" name="PLoS Negl. Trop. Dis.">
        <title>A genome sequence for Biomphalaria pfeifferi, the major vector snail for the human-infecting parasite Schistosoma mansoni.</title>
        <authorList>
            <person name="Bu L."/>
            <person name="Lu L."/>
            <person name="Laidemitt M.R."/>
            <person name="Zhang S.M."/>
            <person name="Mutuku M."/>
            <person name="Mkoji G."/>
            <person name="Steinauer M."/>
            <person name="Loker E.S."/>
        </authorList>
    </citation>
    <scope>NUCLEOTIDE SEQUENCE</scope>
    <source>
        <strain evidence="15">KasaAsao</strain>
    </source>
</reference>
<evidence type="ECO:0000256" key="3">
    <source>
        <dbReference type="ARBA" id="ARBA00012264"/>
    </source>
</evidence>
<evidence type="ECO:0000256" key="1">
    <source>
        <dbReference type="ARBA" id="ARBA00001961"/>
    </source>
</evidence>
<dbReference type="SMART" id="SM00702">
    <property type="entry name" value="P4Hc"/>
    <property type="match status" value="1"/>
</dbReference>
<evidence type="ECO:0000256" key="8">
    <source>
        <dbReference type="ARBA" id="ARBA00022964"/>
    </source>
</evidence>
<evidence type="ECO:0000256" key="7">
    <source>
        <dbReference type="ARBA" id="ARBA00022896"/>
    </source>
</evidence>
<dbReference type="InterPro" id="IPR044861">
    <property type="entry name" value="IPNS-like_FE2OG_OXY"/>
</dbReference>
<keyword evidence="8" id="KW-0223">Dioxygenase</keyword>
<evidence type="ECO:0000256" key="12">
    <source>
        <dbReference type="ARBA" id="ARBA00047930"/>
    </source>
</evidence>
<dbReference type="InterPro" id="IPR006620">
    <property type="entry name" value="Pro_4_hyd_alph"/>
</dbReference>
<protein>
    <recommendedName>
        <fullName evidence="3">procollagen-lysine 5-dioxygenase</fullName>
        <ecNumber evidence="3">1.14.11.4</ecNumber>
    </recommendedName>
</protein>
<dbReference type="SUPFAM" id="SSF53448">
    <property type="entry name" value="Nucleotide-diphospho-sugar transferases"/>
    <property type="match status" value="1"/>
</dbReference>
<evidence type="ECO:0000256" key="11">
    <source>
        <dbReference type="ARBA" id="ARBA00023180"/>
    </source>
</evidence>
<evidence type="ECO:0000256" key="10">
    <source>
        <dbReference type="ARBA" id="ARBA00023004"/>
    </source>
</evidence>
<dbReference type="InterPro" id="IPR029044">
    <property type="entry name" value="Nucleotide-diphossugar_trans"/>
</dbReference>
<keyword evidence="4" id="KW-0479">Metal-binding</keyword>
<comment type="subcellular location">
    <subcellularLocation>
        <location evidence="2">Endoplasmic reticulum</location>
    </subcellularLocation>
</comment>
<evidence type="ECO:0000256" key="5">
    <source>
        <dbReference type="ARBA" id="ARBA00022729"/>
    </source>
</evidence>
<dbReference type="GO" id="GO:0005783">
    <property type="term" value="C:endoplasmic reticulum"/>
    <property type="evidence" value="ECO:0007669"/>
    <property type="project" value="UniProtKB-SubCell"/>
</dbReference>
<dbReference type="GO" id="GO:0008475">
    <property type="term" value="F:procollagen-lysine 5-dioxygenase activity"/>
    <property type="evidence" value="ECO:0007669"/>
    <property type="project" value="UniProtKB-EC"/>
</dbReference>
<keyword evidence="10" id="KW-0408">Iron</keyword>
<comment type="catalytic activity">
    <reaction evidence="12">
        <text>L-lysyl-[collagen] + 2-oxoglutarate + O2 = (5R)-5-hydroxy-L-lysyl-[collagen] + succinate + CO2</text>
        <dbReference type="Rhea" id="RHEA:16569"/>
        <dbReference type="Rhea" id="RHEA-COMP:12751"/>
        <dbReference type="Rhea" id="RHEA-COMP:12752"/>
        <dbReference type="ChEBI" id="CHEBI:15379"/>
        <dbReference type="ChEBI" id="CHEBI:16526"/>
        <dbReference type="ChEBI" id="CHEBI:16810"/>
        <dbReference type="ChEBI" id="CHEBI:29969"/>
        <dbReference type="ChEBI" id="CHEBI:30031"/>
        <dbReference type="ChEBI" id="CHEBI:133442"/>
        <dbReference type="EC" id="1.14.11.4"/>
    </reaction>
</comment>
<evidence type="ECO:0000256" key="2">
    <source>
        <dbReference type="ARBA" id="ARBA00004240"/>
    </source>
</evidence>
<dbReference type="Pfam" id="PF25238">
    <property type="entry name" value="OGFOD2-like"/>
    <property type="match status" value="1"/>
</dbReference>
<dbReference type="InterPro" id="IPR050757">
    <property type="entry name" value="Collagen_mod_GT25"/>
</dbReference>
<evidence type="ECO:0000256" key="9">
    <source>
        <dbReference type="ARBA" id="ARBA00023002"/>
    </source>
</evidence>
<accession>A0AAD8BLP9</accession>
<feature type="chain" id="PRO_5042232034" description="procollagen-lysine 5-dioxygenase" evidence="13">
    <location>
        <begin position="21"/>
        <end position="730"/>
    </location>
</feature>
<sequence length="730" mass="84718">MKLVLLFEGIISLVIVCCMATDTFSKEKSDLLVVTIATEENDGFRQFLRSAKLYGLNVKVLGLGSTWRGGTMQSTGGGHKVNILREGLKPFKNVENLIIMFVDSYDVVFTDGKDAILDKFSKFNSRVVFSAEEACWPDKTLAEKYPIVKDSKKKYLNSGGFLGYAKEIYEIVSHQTIADDEDDQLYYTKIYINRALRHEWNMKLDTKAEIFQNLNWALGEIVIKYKDGHSYLYNIETETTPVVIHGNGPIKPEFYRLSNYLADGWTDTTGCLSCKEDLVDLSKLKEVDYPVVLVSIFIEYATPFIREFFEQVAALKYPKDKIDIYIHNRVLLHEKDVAKFLADTKDLYKSTRYISSADNVNEGVARNWAIDECIQKNCKYLMTIDSVVQITKPELLEDLIEQNRSIIAPLLKRPGKLWSNFWGALGDTGYYARSEDYMDIINYNRVGLWNVPHATNLLLIHGHRLTLLKDAFTFNRAYDPDMSFSQKARSQNIFIYLTNRDYWGHLVYADEFETNHLNNELFEIFSNRLDWERRYIHKNYSKALEPDAIIEMPCPDVYWFPIVTETFCDEFVAEMENFGKWSNGKNEDPRLAGGYENVPTVDIHMNQVGYERHWLHFLREFVRPLQEKVFTGYFHDPPHALLNFIVRYKPDEQPLLRPHHDASTYTINIALNTPMVDFEGGGCRFLRYNCSITSPRKGWMFMHPGRLTHFHEGLRVTKGTRYIMVSFIDP</sequence>
<evidence type="ECO:0000259" key="14">
    <source>
        <dbReference type="PROSITE" id="PS51471"/>
    </source>
</evidence>
<dbReference type="AlphaFoldDB" id="A0AAD8BLP9"/>
<comment type="cofactor">
    <cofactor evidence="1">
        <name>L-ascorbate</name>
        <dbReference type="ChEBI" id="CHEBI:38290"/>
    </cofactor>
</comment>
<keyword evidence="11" id="KW-0325">Glycoprotein</keyword>
<dbReference type="GO" id="GO:0031418">
    <property type="term" value="F:L-ascorbic acid binding"/>
    <property type="evidence" value="ECO:0007669"/>
    <property type="project" value="UniProtKB-KW"/>
</dbReference>
<dbReference type="InterPro" id="IPR005123">
    <property type="entry name" value="Oxoglu/Fe-dep_dioxygenase_dom"/>
</dbReference>
<dbReference type="InterPro" id="IPR057589">
    <property type="entry name" value="GT_PLOD"/>
</dbReference>
<feature type="domain" description="Fe2OG dioxygenase" evidence="14">
    <location>
        <begin position="637"/>
        <end position="730"/>
    </location>
</feature>
<keyword evidence="16" id="KW-1185">Reference proteome</keyword>
<dbReference type="Proteomes" id="UP001233172">
    <property type="component" value="Unassembled WGS sequence"/>
</dbReference>
<dbReference type="Pfam" id="PF03171">
    <property type="entry name" value="2OG-FeII_Oxy"/>
    <property type="match status" value="1"/>
</dbReference>
<evidence type="ECO:0000256" key="4">
    <source>
        <dbReference type="ARBA" id="ARBA00022723"/>
    </source>
</evidence>
<feature type="signal peptide" evidence="13">
    <location>
        <begin position="1"/>
        <end position="20"/>
    </location>
</feature>
<evidence type="ECO:0000256" key="6">
    <source>
        <dbReference type="ARBA" id="ARBA00022824"/>
    </source>
</evidence>
<keyword evidence="5 13" id="KW-0732">Signal</keyword>
<keyword evidence="6" id="KW-0256">Endoplasmic reticulum</keyword>
<dbReference type="Pfam" id="PF25342">
    <property type="entry name" value="GT_PLOD"/>
    <property type="match status" value="1"/>
</dbReference>
<organism evidence="15 16">
    <name type="scientific">Biomphalaria pfeifferi</name>
    <name type="common">Bloodfluke planorb</name>
    <name type="synonym">Freshwater snail</name>
    <dbReference type="NCBI Taxonomy" id="112525"/>
    <lineage>
        <taxon>Eukaryota</taxon>
        <taxon>Metazoa</taxon>
        <taxon>Spiralia</taxon>
        <taxon>Lophotrochozoa</taxon>
        <taxon>Mollusca</taxon>
        <taxon>Gastropoda</taxon>
        <taxon>Heterobranchia</taxon>
        <taxon>Euthyneura</taxon>
        <taxon>Panpulmonata</taxon>
        <taxon>Hygrophila</taxon>
        <taxon>Lymnaeoidea</taxon>
        <taxon>Planorbidae</taxon>
        <taxon>Biomphalaria</taxon>
    </lineage>
</organism>
<comment type="caution">
    <text evidence="15">The sequence shown here is derived from an EMBL/GenBank/DDBJ whole genome shotgun (WGS) entry which is preliminary data.</text>
</comment>
<reference evidence="15" key="2">
    <citation type="submission" date="2023-04" db="EMBL/GenBank/DDBJ databases">
        <authorList>
            <person name="Bu L."/>
            <person name="Lu L."/>
            <person name="Laidemitt M.R."/>
            <person name="Zhang S.M."/>
            <person name="Mutuku M."/>
            <person name="Mkoji G."/>
            <person name="Steinauer M."/>
            <person name="Loker E.S."/>
        </authorList>
    </citation>
    <scope>NUCLEOTIDE SEQUENCE</scope>
    <source>
        <strain evidence="15">KasaAsao</strain>
        <tissue evidence="15">Whole Snail</tissue>
    </source>
</reference>
<keyword evidence="9" id="KW-0560">Oxidoreductase</keyword>
<dbReference type="PANTHER" id="PTHR10730">
    <property type="entry name" value="PROCOLLAGEN-LYSINE,2-OXOGLUTARATE 5-DIOXYGENASE/GLYCOSYLTRANSFERASE 25 FAMILY MEMBER"/>
    <property type="match status" value="1"/>
</dbReference>
<name>A0AAD8BLP9_BIOPF</name>
<proteinExistence type="predicted"/>